<protein>
    <submittedName>
        <fullName evidence="1">Uncharacterized protein</fullName>
    </submittedName>
</protein>
<organism evidence="1 2">
    <name type="scientific">Sediminibacillus albus</name>
    <dbReference type="NCBI Taxonomy" id="407036"/>
    <lineage>
        <taxon>Bacteria</taxon>
        <taxon>Bacillati</taxon>
        <taxon>Bacillota</taxon>
        <taxon>Bacilli</taxon>
        <taxon>Bacillales</taxon>
        <taxon>Bacillaceae</taxon>
        <taxon>Sediminibacillus</taxon>
    </lineage>
</organism>
<accession>A0A1G9C8J3</accession>
<dbReference type="Proteomes" id="UP000198694">
    <property type="component" value="Unassembled WGS sequence"/>
</dbReference>
<dbReference type="OrthoDB" id="2156961at2"/>
<reference evidence="1 2" key="1">
    <citation type="submission" date="2016-10" db="EMBL/GenBank/DDBJ databases">
        <authorList>
            <person name="de Groot N.N."/>
        </authorList>
    </citation>
    <scope>NUCLEOTIDE SEQUENCE [LARGE SCALE GENOMIC DNA]</scope>
    <source>
        <strain evidence="1 2">CGMCC 1.6502</strain>
    </source>
</reference>
<proteinExistence type="predicted"/>
<evidence type="ECO:0000313" key="2">
    <source>
        <dbReference type="Proteomes" id="UP000198694"/>
    </source>
</evidence>
<evidence type="ECO:0000313" key="1">
    <source>
        <dbReference type="EMBL" id="SDK47715.1"/>
    </source>
</evidence>
<gene>
    <name evidence="1" type="ORF">SAMN05216243_3298</name>
</gene>
<dbReference type="EMBL" id="FNFL01000007">
    <property type="protein sequence ID" value="SDK47715.1"/>
    <property type="molecule type" value="Genomic_DNA"/>
</dbReference>
<name>A0A1G9C8J3_9BACI</name>
<dbReference type="STRING" id="407036.SAMN05216243_3298"/>
<dbReference type="RefSeq" id="WP_093216502.1">
    <property type="nucleotide sequence ID" value="NZ_FNFL01000007.1"/>
</dbReference>
<sequence>MKQYAVYKGDVIRAVGTAKECAKELNVKQKYIYWLTSPTAKKILAKRKSPENCTVCIRLEDDEQ</sequence>
<dbReference type="AlphaFoldDB" id="A0A1G9C8J3"/>
<keyword evidence="2" id="KW-1185">Reference proteome</keyword>